<name>A0A7M2XIX2_9NOCA</name>
<dbReference type="EMBL" id="CP063450">
    <property type="protein sequence ID" value="QOV97599.1"/>
    <property type="molecule type" value="Genomic_DNA"/>
</dbReference>
<reference evidence="1 2" key="1">
    <citation type="submission" date="2020-10" db="EMBL/GenBank/DDBJ databases">
        <title>Whole genome sequence of oil-degrading bacteria Rhodococcus pyridinivorans strain 5Ap.</title>
        <authorList>
            <person name="Akhremchuk A.E."/>
            <person name="Valentovich L.N."/>
            <person name="Charniauskaya M.I."/>
            <person name="Bukliarevich H.A."/>
            <person name="Titok M.A."/>
        </authorList>
    </citation>
    <scope>NUCLEOTIDE SEQUENCE [LARGE SCALE GENOMIC DNA]</scope>
    <source>
        <strain evidence="1 2">5Ap</strain>
    </source>
</reference>
<organism evidence="1 2">
    <name type="scientific">Rhodococcus pyridinivorans</name>
    <dbReference type="NCBI Taxonomy" id="103816"/>
    <lineage>
        <taxon>Bacteria</taxon>
        <taxon>Bacillati</taxon>
        <taxon>Actinomycetota</taxon>
        <taxon>Actinomycetes</taxon>
        <taxon>Mycobacteriales</taxon>
        <taxon>Nocardiaceae</taxon>
        <taxon>Rhodococcus</taxon>
    </lineage>
</organism>
<accession>A0A7M2XIX2</accession>
<protein>
    <submittedName>
        <fullName evidence="1">Uncharacterized protein</fullName>
    </submittedName>
</protein>
<keyword evidence="2" id="KW-1185">Reference proteome</keyword>
<sequence>MVATVAGFQGTVTESQEAGRFARAAGRAVVDTASALKATSSGTRTITLAAGSALVCGVLYTESAVQSIQLPSNTASGVRLDIVGLRFTWNGLSSSVQLFSKQGTPGSTVRPALTRTPGGIYEVPIAVVRVRQNITTIAAADVLDVRVWGGIGGPFQASQTDQLAVVDLPVGAQIEAAGSVYRVSANDGAGNSTLTVVSAASNAWTNWDPVLRFQGFGSNPAGTVVLGSGGVRRGRYKKIDGIVWAEAEIRWGTSGYDLGSGDITIDLPPGLTPESNMDDRWCDGELNTNSGDGYMNWPIKVALVKGVSVGRIWAPTAGNDVRLKPMTAGPNPGQPGTGVPYILNGFPQGGVLTCLLNYPTAG</sequence>
<gene>
    <name evidence="1" type="ORF">INP59_16885</name>
</gene>
<dbReference type="Proteomes" id="UP000593818">
    <property type="component" value="Chromosome"/>
</dbReference>
<evidence type="ECO:0000313" key="2">
    <source>
        <dbReference type="Proteomes" id="UP000593818"/>
    </source>
</evidence>
<dbReference type="RefSeq" id="WP_193902385.1">
    <property type="nucleotide sequence ID" value="NZ_CP063450.1"/>
</dbReference>
<evidence type="ECO:0000313" key="1">
    <source>
        <dbReference type="EMBL" id="QOV97599.1"/>
    </source>
</evidence>
<proteinExistence type="predicted"/>
<dbReference type="AlphaFoldDB" id="A0A7M2XIX2"/>